<feature type="compositionally biased region" description="Basic and acidic residues" evidence="11">
    <location>
        <begin position="283"/>
        <end position="293"/>
    </location>
</feature>
<evidence type="ECO:0000256" key="7">
    <source>
        <dbReference type="ARBA" id="ARBA00022857"/>
    </source>
</evidence>
<dbReference type="GO" id="GO:0006879">
    <property type="term" value="P:intracellular iron ion homeostasis"/>
    <property type="evidence" value="ECO:0007669"/>
    <property type="project" value="TreeGrafter"/>
</dbReference>
<evidence type="ECO:0000313" key="13">
    <source>
        <dbReference type="Proteomes" id="UP000001072"/>
    </source>
</evidence>
<dbReference type="Gene3D" id="3.50.50.60">
    <property type="entry name" value="FAD/NAD(P)-binding domain"/>
    <property type="match status" value="1"/>
</dbReference>
<dbReference type="VEuPathDB" id="FungiDB:MELLADRAFT_124495"/>
<dbReference type="InParanoid" id="F4S949"/>
<dbReference type="AlphaFoldDB" id="F4S949"/>
<evidence type="ECO:0000256" key="2">
    <source>
        <dbReference type="ARBA" id="ARBA00004924"/>
    </source>
</evidence>
<keyword evidence="12" id="KW-0503">Monooxygenase</keyword>
<dbReference type="Pfam" id="PF13434">
    <property type="entry name" value="Lys_Orn_oxgnase"/>
    <property type="match status" value="2"/>
</dbReference>
<feature type="region of interest" description="Disordered" evidence="11">
    <location>
        <begin position="243"/>
        <end position="293"/>
    </location>
</feature>
<keyword evidence="13" id="KW-1185">Reference proteome</keyword>
<gene>
    <name evidence="12" type="ORF">MELLADRAFT_124495</name>
</gene>
<protein>
    <recommendedName>
        <fullName evidence="4">L-ornithine N(5)-monooxygenase [NAD(P)H]</fullName>
        <ecNumber evidence="4">1.14.13.196</ecNumber>
    </recommendedName>
</protein>
<name>F4S949_MELLP</name>
<comment type="cofactor">
    <cofactor evidence="1">
        <name>FAD</name>
        <dbReference type="ChEBI" id="CHEBI:57692"/>
    </cofactor>
</comment>
<proteinExistence type="inferred from homology"/>
<evidence type="ECO:0000256" key="3">
    <source>
        <dbReference type="ARBA" id="ARBA00007588"/>
    </source>
</evidence>
<comment type="catalytic activity">
    <reaction evidence="10">
        <text>L-ornithine + NADH + O2 = N(5)-hydroxy-L-ornithine + NAD(+) + H2O</text>
        <dbReference type="Rhea" id="RHEA:41512"/>
        <dbReference type="ChEBI" id="CHEBI:15377"/>
        <dbReference type="ChEBI" id="CHEBI:15379"/>
        <dbReference type="ChEBI" id="CHEBI:46911"/>
        <dbReference type="ChEBI" id="CHEBI:57540"/>
        <dbReference type="ChEBI" id="CHEBI:57945"/>
        <dbReference type="ChEBI" id="CHEBI:78275"/>
        <dbReference type="EC" id="1.14.13.196"/>
    </reaction>
</comment>
<dbReference type="KEGG" id="mlr:MELLADRAFT_124495"/>
<feature type="compositionally biased region" description="Low complexity" evidence="11">
    <location>
        <begin position="271"/>
        <end position="282"/>
    </location>
</feature>
<comment type="similarity">
    <text evidence="3">Belongs to the lysine N(6)-hydroxylase/L-ornithine N(5)-oxygenase family.</text>
</comment>
<evidence type="ECO:0000256" key="11">
    <source>
        <dbReference type="SAM" id="MobiDB-lite"/>
    </source>
</evidence>
<evidence type="ECO:0000256" key="4">
    <source>
        <dbReference type="ARBA" id="ARBA00012881"/>
    </source>
</evidence>
<dbReference type="Proteomes" id="UP000001072">
    <property type="component" value="Unassembled WGS sequence"/>
</dbReference>
<evidence type="ECO:0000256" key="8">
    <source>
        <dbReference type="ARBA" id="ARBA00023002"/>
    </source>
</evidence>
<keyword evidence="6" id="KW-0274">FAD</keyword>
<dbReference type="HOGENOM" id="CLU_020931_2_1_1"/>
<dbReference type="RefSeq" id="XP_007417972.1">
    <property type="nucleotide sequence ID" value="XM_007417910.1"/>
</dbReference>
<dbReference type="OrthoDB" id="3519933at2759"/>
<evidence type="ECO:0000256" key="10">
    <source>
        <dbReference type="ARBA" id="ARBA00049248"/>
    </source>
</evidence>
<keyword evidence="5" id="KW-0285">Flavoprotein</keyword>
<dbReference type="GeneID" id="18926783"/>
<dbReference type="STRING" id="747676.F4S949"/>
<keyword evidence="7" id="KW-0521">NADP</keyword>
<accession>F4S949</accession>
<dbReference type="GO" id="GO:0004497">
    <property type="term" value="F:monooxygenase activity"/>
    <property type="evidence" value="ECO:0007669"/>
    <property type="project" value="UniProtKB-KW"/>
</dbReference>
<evidence type="ECO:0000256" key="9">
    <source>
        <dbReference type="ARBA" id="ARBA00047598"/>
    </source>
</evidence>
<organism evidence="13">
    <name type="scientific">Melampsora larici-populina (strain 98AG31 / pathotype 3-4-7)</name>
    <name type="common">Poplar leaf rust fungus</name>
    <dbReference type="NCBI Taxonomy" id="747676"/>
    <lineage>
        <taxon>Eukaryota</taxon>
        <taxon>Fungi</taxon>
        <taxon>Dikarya</taxon>
        <taxon>Basidiomycota</taxon>
        <taxon>Pucciniomycotina</taxon>
        <taxon>Pucciniomycetes</taxon>
        <taxon>Pucciniales</taxon>
        <taxon>Melampsoraceae</taxon>
        <taxon>Melampsora</taxon>
    </lineage>
</organism>
<evidence type="ECO:0000256" key="6">
    <source>
        <dbReference type="ARBA" id="ARBA00022827"/>
    </source>
</evidence>
<dbReference type="EC" id="1.14.13.196" evidence="4"/>
<dbReference type="PANTHER" id="PTHR42802:SF1">
    <property type="entry name" value="L-ORNITHINE N(5)-MONOOXYGENASE"/>
    <property type="match status" value="1"/>
</dbReference>
<keyword evidence="8" id="KW-0560">Oxidoreductase</keyword>
<comment type="pathway">
    <text evidence="2">Siderophore biosynthesis.</text>
</comment>
<comment type="catalytic activity">
    <reaction evidence="9">
        <text>L-ornithine + NADPH + O2 = N(5)-hydroxy-L-ornithine + NADP(+) + H2O</text>
        <dbReference type="Rhea" id="RHEA:41508"/>
        <dbReference type="ChEBI" id="CHEBI:15377"/>
        <dbReference type="ChEBI" id="CHEBI:15379"/>
        <dbReference type="ChEBI" id="CHEBI:46911"/>
        <dbReference type="ChEBI" id="CHEBI:57783"/>
        <dbReference type="ChEBI" id="CHEBI:58349"/>
        <dbReference type="ChEBI" id="CHEBI:78275"/>
        <dbReference type="EC" id="1.14.13.196"/>
    </reaction>
</comment>
<evidence type="ECO:0000256" key="1">
    <source>
        <dbReference type="ARBA" id="ARBA00001974"/>
    </source>
</evidence>
<reference evidence="13" key="1">
    <citation type="journal article" date="2011" name="Proc. Natl. Acad. Sci. U.S.A.">
        <title>Obligate biotrophy features unraveled by the genomic analysis of rust fungi.</title>
        <authorList>
            <person name="Duplessis S."/>
            <person name="Cuomo C.A."/>
            <person name="Lin Y.-C."/>
            <person name="Aerts A."/>
            <person name="Tisserant E."/>
            <person name="Veneault-Fourrey C."/>
            <person name="Joly D.L."/>
            <person name="Hacquard S."/>
            <person name="Amselem J."/>
            <person name="Cantarel B.L."/>
            <person name="Chiu R."/>
            <person name="Coutinho P.M."/>
            <person name="Feau N."/>
            <person name="Field M."/>
            <person name="Frey P."/>
            <person name="Gelhaye E."/>
            <person name="Goldberg J."/>
            <person name="Grabherr M.G."/>
            <person name="Kodira C.D."/>
            <person name="Kohler A."/>
            <person name="Kuees U."/>
            <person name="Lindquist E.A."/>
            <person name="Lucas S.M."/>
            <person name="Mago R."/>
            <person name="Mauceli E."/>
            <person name="Morin E."/>
            <person name="Murat C."/>
            <person name="Pangilinan J.L."/>
            <person name="Park R."/>
            <person name="Pearson M."/>
            <person name="Quesneville H."/>
            <person name="Rouhier N."/>
            <person name="Sakthikumar S."/>
            <person name="Salamov A.A."/>
            <person name="Schmutz J."/>
            <person name="Selles B."/>
            <person name="Shapiro H."/>
            <person name="Tanguay P."/>
            <person name="Tuskan G.A."/>
            <person name="Henrissat B."/>
            <person name="Van de Peer Y."/>
            <person name="Rouze P."/>
            <person name="Ellis J.G."/>
            <person name="Dodds P.N."/>
            <person name="Schein J.E."/>
            <person name="Zhong S."/>
            <person name="Hamelin R.C."/>
            <person name="Grigoriev I.V."/>
            <person name="Szabo L.J."/>
            <person name="Martin F."/>
        </authorList>
    </citation>
    <scope>NUCLEOTIDE SEQUENCE [LARGE SCALE GENOMIC DNA]</scope>
    <source>
        <strain evidence="13">98AG31 / pathotype 3-4-7</strain>
    </source>
</reference>
<dbReference type="eggNOG" id="KOG1399">
    <property type="taxonomic scope" value="Eukaryota"/>
</dbReference>
<evidence type="ECO:0000313" key="12">
    <source>
        <dbReference type="EMBL" id="EGF98827.1"/>
    </source>
</evidence>
<dbReference type="InterPro" id="IPR025700">
    <property type="entry name" value="Lys/Orn_oxygenase"/>
</dbReference>
<dbReference type="EMBL" id="GL883169">
    <property type="protein sequence ID" value="EGF98827.1"/>
    <property type="molecule type" value="Genomic_DNA"/>
</dbReference>
<dbReference type="InterPro" id="IPR036188">
    <property type="entry name" value="FAD/NAD-bd_sf"/>
</dbReference>
<dbReference type="SUPFAM" id="SSF51905">
    <property type="entry name" value="FAD/NAD(P)-binding domain"/>
    <property type="match status" value="1"/>
</dbReference>
<sequence length="577" mass="65230">MDLSKKSSRIIEDETIYDILGIGFGPSNLSISVVLAEMNLNLNLQISSHSQDDRIKKNPKRIIRSCFLESHDRFRWHPGMMIPGSRMQISFLKDLATFRNPSSPFTFLQYLHSHNRLASFVNRSTFTPTRREFSDYLTWTSNQVIDQTNSPTNVFVKYDQRVINVEPIPNQTGDIILLKIISISSNGQLYSNLCQNLIISTGGNALIPLPFPQSHHHRIIHTSQYLERIDQVLSDLLTSLNSNPSSSSNLMSSLDSLRPTSDSSDSDRSNSSRPLSDSSPTTPDHEPNLHEPPSKLKIAVIGAGQSATETLLDTFHKLNQLDVRSEIDLVIRKGHLYPSDDSAFSNEIFDPISTQTFYELGQKGKLNSAREIVLNQSKATNYGVVNPETLKSLYETIYAQKVEEDIEFQGRNLNSSSKIKIINHSIIKEIEDSSPLIVTIENVLTGERCQKTYDAIILGTGYKRESWKEILFNPTSSQPQSKNLSNLFINHQSNQSIKNLINSFQISRHYRLLLPLEFQDQERNHDHRFFRPTVWLQGCNESTHGIGDSLLSVLAVRSGEVVDGILNEGWFGNEKKS</sequence>
<feature type="compositionally biased region" description="Low complexity" evidence="11">
    <location>
        <begin position="243"/>
        <end position="264"/>
    </location>
</feature>
<evidence type="ECO:0000256" key="5">
    <source>
        <dbReference type="ARBA" id="ARBA00022630"/>
    </source>
</evidence>
<dbReference type="PANTHER" id="PTHR42802">
    <property type="entry name" value="MONOOXYGENASE"/>
    <property type="match status" value="1"/>
</dbReference>